<protein>
    <submittedName>
        <fullName evidence="2">DNA primase/polymerase</fullName>
    </submittedName>
</protein>
<dbReference type="PATRIC" id="fig|87541.4.peg.1748"/>
<dbReference type="Pfam" id="PF09250">
    <property type="entry name" value="Prim-Pol"/>
    <property type="match status" value="1"/>
</dbReference>
<sequence length="273" mass="31034">MNAYEMALYGLSCGYQTIPVNNKAPLVKFAGIPITEQFIENHVREYMTATGLGVLCRGLWCMDFDVPKQSGQKSGIESLKELPYYEEFKRNASITWRQTTPSGGYHVIFSKNKGIEYKQHIGYLENLDIKANPNNYFLMFGSVTDKGRYELVGCGPVHYHYNGKLEKRIFSGSGNYYQQIMEKYSVKNALKDYDFSPLKNYKKSGWGKGKEAYNRIITGTSFNRNDDLFKAVSYAKTCNRPIEPLKCVIGTVKGTDVFTEAQWLATVNSALNR</sequence>
<dbReference type="EMBL" id="LSCQ01000103">
    <property type="protein sequence ID" value="KXB33124.1"/>
    <property type="molecule type" value="Genomic_DNA"/>
</dbReference>
<dbReference type="Proteomes" id="UP000070422">
    <property type="component" value="Unassembled WGS sequence"/>
</dbReference>
<gene>
    <name evidence="2" type="ORF">HMPREF3187_01767</name>
</gene>
<proteinExistence type="predicted"/>
<dbReference type="SMART" id="SM00943">
    <property type="entry name" value="Prim-Pol"/>
    <property type="match status" value="1"/>
</dbReference>
<reference evidence="2 3" key="1">
    <citation type="submission" date="2016-01" db="EMBL/GenBank/DDBJ databases">
        <authorList>
            <person name="Oliw E.H."/>
        </authorList>
    </citation>
    <scope>NUCLEOTIDE SEQUENCE [LARGE SCALE GENOMIC DNA]</scope>
    <source>
        <strain evidence="2 3">KA00635</strain>
    </source>
</reference>
<organism evidence="2 3">
    <name type="scientific">Aerococcus christensenii</name>
    <dbReference type="NCBI Taxonomy" id="87541"/>
    <lineage>
        <taxon>Bacteria</taxon>
        <taxon>Bacillati</taxon>
        <taxon>Bacillota</taxon>
        <taxon>Bacilli</taxon>
        <taxon>Lactobacillales</taxon>
        <taxon>Aerococcaceae</taxon>
        <taxon>Aerococcus</taxon>
    </lineage>
</organism>
<name>A0A133XQB0_9LACT</name>
<comment type="caution">
    <text evidence="2">The sequence shown here is derived from an EMBL/GenBank/DDBJ whole genome shotgun (WGS) entry which is preliminary data.</text>
</comment>
<feature type="domain" description="DNA primase/polymerase bifunctional N-terminal" evidence="1">
    <location>
        <begin position="7"/>
        <end position="152"/>
    </location>
</feature>
<evidence type="ECO:0000313" key="3">
    <source>
        <dbReference type="Proteomes" id="UP000070422"/>
    </source>
</evidence>
<dbReference type="AlphaFoldDB" id="A0A133XQB0"/>
<dbReference type="RefSeq" id="WP_060937377.1">
    <property type="nucleotide sequence ID" value="NZ_KQ959338.1"/>
</dbReference>
<evidence type="ECO:0000259" key="1">
    <source>
        <dbReference type="SMART" id="SM00943"/>
    </source>
</evidence>
<accession>A0A133XQB0</accession>
<dbReference type="OrthoDB" id="9763644at2"/>
<dbReference type="InterPro" id="IPR015330">
    <property type="entry name" value="DNA_primase/pol_bifunc_N"/>
</dbReference>
<evidence type="ECO:0000313" key="2">
    <source>
        <dbReference type="EMBL" id="KXB33124.1"/>
    </source>
</evidence>
<dbReference type="SUPFAM" id="SSF56747">
    <property type="entry name" value="Prim-pol domain"/>
    <property type="match status" value="1"/>
</dbReference>